<evidence type="ECO:0000256" key="8">
    <source>
        <dbReference type="SAM" id="MobiDB-lite"/>
    </source>
</evidence>
<dbReference type="Gene3D" id="3.40.50.300">
    <property type="entry name" value="P-loop containing nucleotide triphosphate hydrolases"/>
    <property type="match status" value="1"/>
</dbReference>
<keyword evidence="7" id="KW-0472">Membrane</keyword>
<dbReference type="PANTHER" id="PTHR43297">
    <property type="entry name" value="OLIGOPEPTIDE TRANSPORT ATP-BINDING PROTEIN APPD"/>
    <property type="match status" value="1"/>
</dbReference>
<reference evidence="10" key="1">
    <citation type="submission" date="2021-02" db="EMBL/GenBank/DDBJ databases">
        <title>Phycicoccus sp. MQZ13P-5T, whole genome shotgun sequence.</title>
        <authorList>
            <person name="Tuo L."/>
        </authorList>
    </citation>
    <scope>NUCLEOTIDE SEQUENCE</scope>
    <source>
        <strain evidence="10">MQZ13P-5</strain>
    </source>
</reference>
<dbReference type="InterPro" id="IPR050388">
    <property type="entry name" value="ABC_Ni/Peptide_Import"/>
</dbReference>
<proteinExistence type="inferred from homology"/>
<dbReference type="SUPFAM" id="SSF52540">
    <property type="entry name" value="P-loop containing nucleoside triphosphate hydrolases"/>
    <property type="match status" value="1"/>
</dbReference>
<gene>
    <name evidence="10" type="ORF">JQN70_06300</name>
</gene>
<evidence type="ECO:0000256" key="2">
    <source>
        <dbReference type="ARBA" id="ARBA00005417"/>
    </source>
</evidence>
<dbReference type="CDD" id="cd03257">
    <property type="entry name" value="ABC_NikE_OppD_transporters"/>
    <property type="match status" value="1"/>
</dbReference>
<evidence type="ECO:0000256" key="7">
    <source>
        <dbReference type="ARBA" id="ARBA00023136"/>
    </source>
</evidence>
<sequence>MTTATTTTGDRPAPADGEPVLEVRDLSVTFTTEGGTVSAVDGVDLTLGRGEIVGVVGESGCGKSVTAMSLAGLLPRSAEVTGSVELLGRQLRGAPPAQLRAVRGNEIAYIFQEPMSSLNPVLTVGRQVSEVLQVHERMSRARARERAVELLRLVGIPSPERRVRQYPHELSGGMRQRVMIAMAVACDPTVLVADEPTTALDVTVQAGILDVLRGLRDRLGTSILVITHDLGVIADVADRVVVMYAGRVVERAGVEELFVHPRHHYAAGLLSASPTPGRYAAADDRLQEIPGLVPTLAEQPDACTFADRCPAATDRCRSAAPPLAELDPGSGHEVACWHPRGSTPTTDHPAGEEDA</sequence>
<keyword evidence="5" id="KW-0547">Nucleotide-binding</keyword>
<evidence type="ECO:0000313" key="11">
    <source>
        <dbReference type="Proteomes" id="UP001430172"/>
    </source>
</evidence>
<comment type="similarity">
    <text evidence="2">Belongs to the ABC transporter superfamily.</text>
</comment>
<dbReference type="SMART" id="SM00382">
    <property type="entry name" value="AAA"/>
    <property type="match status" value="1"/>
</dbReference>
<dbReference type="InterPro" id="IPR003593">
    <property type="entry name" value="AAA+_ATPase"/>
</dbReference>
<dbReference type="NCBIfam" id="TIGR01727">
    <property type="entry name" value="oligo_HPY"/>
    <property type="match status" value="1"/>
</dbReference>
<dbReference type="InterPro" id="IPR003439">
    <property type="entry name" value="ABC_transporter-like_ATP-bd"/>
</dbReference>
<dbReference type="PROSITE" id="PS50893">
    <property type="entry name" value="ABC_TRANSPORTER_2"/>
    <property type="match status" value="1"/>
</dbReference>
<evidence type="ECO:0000256" key="6">
    <source>
        <dbReference type="ARBA" id="ARBA00022840"/>
    </source>
</evidence>
<protein>
    <submittedName>
        <fullName evidence="10">ABC transporter ATP-binding protein</fullName>
    </submittedName>
</protein>
<organism evidence="10 11">
    <name type="scientific">Phycicoccus sonneratiae</name>
    <dbReference type="NCBI Taxonomy" id="2807628"/>
    <lineage>
        <taxon>Bacteria</taxon>
        <taxon>Bacillati</taxon>
        <taxon>Actinomycetota</taxon>
        <taxon>Actinomycetes</taxon>
        <taxon>Micrococcales</taxon>
        <taxon>Intrasporangiaceae</taxon>
        <taxon>Phycicoccus</taxon>
    </lineage>
</organism>
<feature type="region of interest" description="Disordered" evidence="8">
    <location>
        <begin position="320"/>
        <end position="355"/>
    </location>
</feature>
<dbReference type="RefSeq" id="WP_204130467.1">
    <property type="nucleotide sequence ID" value="NZ_JAFDVD010000007.1"/>
</dbReference>
<comment type="caution">
    <text evidence="10">The sequence shown here is derived from an EMBL/GenBank/DDBJ whole genome shotgun (WGS) entry which is preliminary data.</text>
</comment>
<dbReference type="GO" id="GO:0005524">
    <property type="term" value="F:ATP binding"/>
    <property type="evidence" value="ECO:0007669"/>
    <property type="project" value="UniProtKB-KW"/>
</dbReference>
<dbReference type="InterPro" id="IPR027417">
    <property type="entry name" value="P-loop_NTPase"/>
</dbReference>
<dbReference type="InterPro" id="IPR017871">
    <property type="entry name" value="ABC_transporter-like_CS"/>
</dbReference>
<comment type="subcellular location">
    <subcellularLocation>
        <location evidence="1">Cell membrane</location>
        <topology evidence="1">Peripheral membrane protein</topology>
    </subcellularLocation>
</comment>
<keyword evidence="4" id="KW-1003">Cell membrane</keyword>
<evidence type="ECO:0000256" key="5">
    <source>
        <dbReference type="ARBA" id="ARBA00022741"/>
    </source>
</evidence>
<dbReference type="PROSITE" id="PS00211">
    <property type="entry name" value="ABC_TRANSPORTER_1"/>
    <property type="match status" value="1"/>
</dbReference>
<dbReference type="EMBL" id="JAFDVD010000007">
    <property type="protein sequence ID" value="MBM6399987.1"/>
    <property type="molecule type" value="Genomic_DNA"/>
</dbReference>
<dbReference type="Proteomes" id="UP001430172">
    <property type="component" value="Unassembled WGS sequence"/>
</dbReference>
<keyword evidence="6 10" id="KW-0067">ATP-binding</keyword>
<evidence type="ECO:0000259" key="9">
    <source>
        <dbReference type="PROSITE" id="PS50893"/>
    </source>
</evidence>
<dbReference type="Pfam" id="PF00005">
    <property type="entry name" value="ABC_tran"/>
    <property type="match status" value="1"/>
</dbReference>
<evidence type="ECO:0000313" key="10">
    <source>
        <dbReference type="EMBL" id="MBM6399987.1"/>
    </source>
</evidence>
<name>A0ABS2CJD6_9MICO</name>
<dbReference type="PANTHER" id="PTHR43297:SF2">
    <property type="entry name" value="DIPEPTIDE TRANSPORT ATP-BINDING PROTEIN DPPD"/>
    <property type="match status" value="1"/>
</dbReference>
<feature type="domain" description="ABC transporter" evidence="9">
    <location>
        <begin position="23"/>
        <end position="270"/>
    </location>
</feature>
<accession>A0ABS2CJD6</accession>
<keyword evidence="3" id="KW-0813">Transport</keyword>
<evidence type="ECO:0000256" key="1">
    <source>
        <dbReference type="ARBA" id="ARBA00004202"/>
    </source>
</evidence>
<dbReference type="InterPro" id="IPR013563">
    <property type="entry name" value="Oligopep_ABC_C"/>
</dbReference>
<evidence type="ECO:0000256" key="3">
    <source>
        <dbReference type="ARBA" id="ARBA00022448"/>
    </source>
</evidence>
<evidence type="ECO:0000256" key="4">
    <source>
        <dbReference type="ARBA" id="ARBA00022475"/>
    </source>
</evidence>
<keyword evidence="11" id="KW-1185">Reference proteome</keyword>
<dbReference type="Pfam" id="PF08352">
    <property type="entry name" value="oligo_HPY"/>
    <property type="match status" value="1"/>
</dbReference>